<feature type="transmembrane region" description="Helical" evidence="8">
    <location>
        <begin position="351"/>
        <end position="370"/>
    </location>
</feature>
<keyword evidence="4 8" id="KW-0812">Transmembrane</keyword>
<dbReference type="PROSITE" id="PS01219">
    <property type="entry name" value="AMMONIUM_TRANSP"/>
    <property type="match status" value="1"/>
</dbReference>
<dbReference type="SUPFAM" id="SSF111352">
    <property type="entry name" value="Ammonium transporter"/>
    <property type="match status" value="1"/>
</dbReference>
<dbReference type="NCBIfam" id="TIGR00836">
    <property type="entry name" value="amt"/>
    <property type="match status" value="1"/>
</dbReference>
<feature type="transmembrane region" description="Helical" evidence="8">
    <location>
        <begin position="213"/>
        <end position="235"/>
    </location>
</feature>
<protein>
    <recommendedName>
        <fullName evidence="8">Ammonium transporter</fullName>
    </recommendedName>
</protein>
<feature type="transmembrane region" description="Helical" evidence="8">
    <location>
        <begin position="280"/>
        <end position="305"/>
    </location>
</feature>
<dbReference type="Proteomes" id="UP001235849">
    <property type="component" value="Unassembled WGS sequence"/>
</dbReference>
<comment type="similarity">
    <text evidence="2 8">Belongs to the ammonia transporter channel (TC 1.A.11.2) family.</text>
</comment>
<dbReference type="RefSeq" id="WP_283768866.1">
    <property type="nucleotide sequence ID" value="NZ_JAQOSO010000109.1"/>
</dbReference>
<keyword evidence="7 8" id="KW-0924">Ammonia transport</keyword>
<feature type="transmembrane region" description="Helical" evidence="8">
    <location>
        <begin position="451"/>
        <end position="474"/>
    </location>
</feature>
<dbReference type="PANTHER" id="PTHR11730:SF89">
    <property type="entry name" value="AMMONIUM TRANSPORTER SLL0108-RELATED"/>
    <property type="match status" value="1"/>
</dbReference>
<evidence type="ECO:0000256" key="7">
    <source>
        <dbReference type="ARBA" id="ARBA00023177"/>
    </source>
</evidence>
<keyword evidence="6 8" id="KW-0472">Membrane</keyword>
<feature type="transmembrane region" description="Helical" evidence="8">
    <location>
        <begin position="405"/>
        <end position="424"/>
    </location>
</feature>
<accession>A0ABT7BBP4</accession>
<reference evidence="10 11" key="1">
    <citation type="submission" date="2023-01" db="EMBL/GenBank/DDBJ databases">
        <title>Novel diversity within Roseofilum (Cyanobacteria; Desertifilaceae) from marine benthic mats with descriptions of four novel species.</title>
        <authorList>
            <person name="Wang Y."/>
            <person name="Berthold D.E."/>
            <person name="Hu J."/>
            <person name="Lefler F.W."/>
            <person name="Laughinghouse H.D. IV."/>
        </authorList>
    </citation>
    <scope>NUCLEOTIDE SEQUENCE [LARGE SCALE GENOMIC DNA]</scope>
    <source>
        <strain evidence="10 11">BLCC-M114</strain>
    </source>
</reference>
<dbReference type="Gene3D" id="1.10.3430.10">
    <property type="entry name" value="Ammonium transporter AmtB like domains"/>
    <property type="match status" value="1"/>
</dbReference>
<dbReference type="EMBL" id="JAQOSO010000109">
    <property type="protein sequence ID" value="MDJ1176590.1"/>
    <property type="molecule type" value="Genomic_DNA"/>
</dbReference>
<proteinExistence type="inferred from homology"/>
<dbReference type="InterPro" id="IPR018047">
    <property type="entry name" value="Ammonium_transpt_CS"/>
</dbReference>
<dbReference type="InterPro" id="IPR001905">
    <property type="entry name" value="Ammonium_transpt"/>
</dbReference>
<dbReference type="InterPro" id="IPR024041">
    <property type="entry name" value="NH4_transpt_AmtB-like_dom"/>
</dbReference>
<feature type="transmembrane region" description="Helical" evidence="8">
    <location>
        <begin position="317"/>
        <end position="339"/>
    </location>
</feature>
<evidence type="ECO:0000256" key="1">
    <source>
        <dbReference type="ARBA" id="ARBA00004141"/>
    </source>
</evidence>
<gene>
    <name evidence="10" type="ORF">PMG25_21110</name>
</gene>
<evidence type="ECO:0000256" key="5">
    <source>
        <dbReference type="ARBA" id="ARBA00022989"/>
    </source>
</evidence>
<evidence type="ECO:0000256" key="4">
    <source>
        <dbReference type="ARBA" id="ARBA00022692"/>
    </source>
</evidence>
<evidence type="ECO:0000256" key="2">
    <source>
        <dbReference type="ARBA" id="ARBA00005887"/>
    </source>
</evidence>
<evidence type="ECO:0000256" key="3">
    <source>
        <dbReference type="ARBA" id="ARBA00022448"/>
    </source>
</evidence>
<keyword evidence="5 8" id="KW-1133">Transmembrane helix</keyword>
<feature type="transmembrane region" description="Helical" evidence="8">
    <location>
        <begin position="81"/>
        <end position="102"/>
    </location>
</feature>
<evidence type="ECO:0000313" key="11">
    <source>
        <dbReference type="Proteomes" id="UP001235849"/>
    </source>
</evidence>
<name>A0ABT7BBP4_9CYAN</name>
<feature type="transmembrane region" description="Helical" evidence="8">
    <location>
        <begin position="123"/>
        <end position="142"/>
    </location>
</feature>
<feature type="domain" description="Ammonium transporter AmtB-like" evidence="9">
    <location>
        <begin position="87"/>
        <end position="503"/>
    </location>
</feature>
<feature type="transmembrane region" description="Helical" evidence="8">
    <location>
        <begin position="376"/>
        <end position="393"/>
    </location>
</feature>
<feature type="transmembrane region" description="Helical" evidence="8">
    <location>
        <begin position="187"/>
        <end position="206"/>
    </location>
</feature>
<dbReference type="InterPro" id="IPR029020">
    <property type="entry name" value="Ammonium/urea_transptr"/>
</dbReference>
<organism evidence="10 11">
    <name type="scientific">Roseofilum capinflatum BLCC-M114</name>
    <dbReference type="NCBI Taxonomy" id="3022440"/>
    <lineage>
        <taxon>Bacteria</taxon>
        <taxon>Bacillati</taxon>
        <taxon>Cyanobacteriota</taxon>
        <taxon>Cyanophyceae</taxon>
        <taxon>Desertifilales</taxon>
        <taxon>Desertifilaceae</taxon>
        <taxon>Roseofilum</taxon>
        <taxon>Roseofilum capinflatum</taxon>
    </lineage>
</organism>
<dbReference type="PANTHER" id="PTHR11730">
    <property type="entry name" value="AMMONIUM TRANSPORTER"/>
    <property type="match status" value="1"/>
</dbReference>
<feature type="transmembrane region" description="Helical" evidence="8">
    <location>
        <begin position="247"/>
        <end position="268"/>
    </location>
</feature>
<evidence type="ECO:0000313" key="10">
    <source>
        <dbReference type="EMBL" id="MDJ1176590.1"/>
    </source>
</evidence>
<evidence type="ECO:0000256" key="6">
    <source>
        <dbReference type="ARBA" id="ARBA00023136"/>
    </source>
</evidence>
<keyword evidence="11" id="KW-1185">Reference proteome</keyword>
<comment type="caution">
    <text evidence="10">The sequence shown here is derived from an EMBL/GenBank/DDBJ whole genome shotgun (WGS) entry which is preliminary data.</text>
</comment>
<evidence type="ECO:0000256" key="8">
    <source>
        <dbReference type="RuleBase" id="RU362002"/>
    </source>
</evidence>
<dbReference type="Pfam" id="PF00909">
    <property type="entry name" value="Ammonium_transp"/>
    <property type="match status" value="1"/>
</dbReference>
<evidence type="ECO:0000259" key="9">
    <source>
        <dbReference type="Pfam" id="PF00909"/>
    </source>
</evidence>
<feature type="transmembrane region" description="Helical" evidence="8">
    <location>
        <begin position="42"/>
        <end position="61"/>
    </location>
</feature>
<comment type="subcellular location">
    <subcellularLocation>
        <location evidence="8">Cell membrane</location>
        <topology evidence="8">Multi-pass membrane protein</topology>
    </subcellularLocation>
    <subcellularLocation>
        <location evidence="1">Membrane</location>
        <topology evidence="1">Multi-pass membrane protein</topology>
    </subcellularLocation>
</comment>
<keyword evidence="3 8" id="KW-0813">Transport</keyword>
<sequence length="511" mass="54948">MTLKLFTQNPYIQEMKKQYSRLKPKVFKPETHSKISIKEYSLWFWASLGVMTALIPLGWQAIAQAQTPSGLSSDIPDQMQIILNTLWVIFTGVLVFFMNAGFAMLETGFCRHKSAVNILAKNLIVFALSSLAFWATGFALMFGDGNPFIGLQGFFLTGPDNSPAVGEAYEGVYRSLDWAAIPLKAKFFFQLAFAGTAATIVSGAVAERIKFAAFILFSVGLVGLAYSVIGHWIWGDGWLAQLGFWDFAGSTVVHSVGGWGAFMGAVLLGPRIDKYPDGQIAAIPGHNLAISTLGCLILWLGWFGFNPGSTLTADPEAITHIILTTNMSAAASGVTATVVSWRYFGKPDLTMIINGILAGLVAVTASCAYINMGSAIAIGTISGIIVVFSVVYLEQWHIDDPVGAISVHLVCGIWGTLALGLFSVGPDIYPWYGETAGPLAGLLLGGGYSQLLNQLLGVLAVGFAMIAFSLLLWLSLSFTVGIRVSPMEEQEGLDLSEHSMEAYSGFVKEQE</sequence>